<dbReference type="Gene3D" id="3.40.309.10">
    <property type="entry name" value="Aldehyde Dehydrogenase, Chain A, domain 2"/>
    <property type="match status" value="1"/>
</dbReference>
<gene>
    <name evidence="2" type="ORF">EJ913_10600</name>
</gene>
<keyword evidence="3" id="KW-1185">Reference proteome</keyword>
<dbReference type="GO" id="GO:0016620">
    <property type="term" value="F:oxidoreductase activity, acting on the aldehyde or oxo group of donors, NAD or NADP as acceptor"/>
    <property type="evidence" value="ECO:0007669"/>
    <property type="project" value="InterPro"/>
</dbReference>
<protein>
    <submittedName>
        <fullName evidence="2">Aldehyde dehydrogenase family protein</fullName>
    </submittedName>
</protein>
<reference evidence="2 3" key="1">
    <citation type="submission" date="2018-12" db="EMBL/GenBank/DDBJ databases">
        <authorList>
            <person name="Yang Y."/>
        </authorList>
    </citation>
    <scope>NUCLEOTIDE SEQUENCE [LARGE SCALE GENOMIC DNA]</scope>
    <source>
        <strain evidence="2 3">GSF71</strain>
    </source>
</reference>
<dbReference type="Pfam" id="PF00171">
    <property type="entry name" value="Aldedh"/>
    <property type="match status" value="1"/>
</dbReference>
<dbReference type="Proteomes" id="UP000280346">
    <property type="component" value="Unassembled WGS sequence"/>
</dbReference>
<comment type="caution">
    <text evidence="2">The sequence shown here is derived from an EMBL/GenBank/DDBJ whole genome shotgun (WGS) entry which is preliminary data.</text>
</comment>
<evidence type="ECO:0000259" key="1">
    <source>
        <dbReference type="Pfam" id="PF00171"/>
    </source>
</evidence>
<dbReference type="AlphaFoldDB" id="A0A3S1CHD3"/>
<name>A0A3S1CHD3_9PROT</name>
<organism evidence="2 3">
    <name type="scientific">Azospirillum doebereinerae</name>
    <dbReference type="NCBI Taxonomy" id="92933"/>
    <lineage>
        <taxon>Bacteria</taxon>
        <taxon>Pseudomonadati</taxon>
        <taxon>Pseudomonadota</taxon>
        <taxon>Alphaproteobacteria</taxon>
        <taxon>Rhodospirillales</taxon>
        <taxon>Azospirillaceae</taxon>
        <taxon>Azospirillum</taxon>
    </lineage>
</organism>
<dbReference type="EMBL" id="RZIJ01000007">
    <property type="protein sequence ID" value="RUQ72021.1"/>
    <property type="molecule type" value="Genomic_DNA"/>
</dbReference>
<sequence length="61" mass="6240">MAAAQPHGATAVTGGARIDRPGFLFQPTVLTGAPACRATSEEPFGPLAPVAPFRDFDDTVA</sequence>
<evidence type="ECO:0000313" key="3">
    <source>
        <dbReference type="Proteomes" id="UP000280346"/>
    </source>
</evidence>
<dbReference type="SUPFAM" id="SSF53720">
    <property type="entry name" value="ALDH-like"/>
    <property type="match status" value="1"/>
</dbReference>
<evidence type="ECO:0000313" key="2">
    <source>
        <dbReference type="EMBL" id="RUQ72021.1"/>
    </source>
</evidence>
<dbReference type="OrthoDB" id="8175464at2"/>
<dbReference type="InterPro" id="IPR016161">
    <property type="entry name" value="Ald_DH/histidinol_DH"/>
</dbReference>
<proteinExistence type="predicted"/>
<feature type="domain" description="Aldehyde dehydrogenase" evidence="1">
    <location>
        <begin position="4"/>
        <end position="60"/>
    </location>
</feature>
<dbReference type="InterPro" id="IPR016163">
    <property type="entry name" value="Ald_DH_C"/>
</dbReference>
<dbReference type="InterPro" id="IPR015590">
    <property type="entry name" value="Aldehyde_DH_dom"/>
</dbReference>
<accession>A0A3S1CHD3</accession>